<accession>A0AA48HYZ9</accession>
<sequence>MIDSHCHLDFPEFDHDRDAVWQVARQKGLSGLLIPGTEVRYFSRVQAVAQQYDDIYYGLGLHPWFLTSDHQHQLTLLQDALRASSDDKKCVALGEIGLDFAIAVEPEVQMSVFEQQLELAQQFSLPVIVHHRKSHNDIIRILKAYPDLKGVVHAFSGSAHVAQSYVKMGFKLGIGGTITYERSEKTRKAIKAVGVQHLLLETDAPTMPLSGYQGQRNEPEKVVLVAQVLAKLLEVDVDTISSQTTSNFKELFLTPG</sequence>
<reference evidence="5" key="1">
    <citation type="submission" date="2023-01" db="EMBL/GenBank/DDBJ databases">
        <title>Complete genome sequence of Planctobacterium marinum strain Dej080120_11.</title>
        <authorList>
            <person name="Ueki S."/>
            <person name="Maruyama F."/>
        </authorList>
    </citation>
    <scope>NUCLEOTIDE SEQUENCE</scope>
    <source>
        <strain evidence="5">Dej080120_11</strain>
    </source>
</reference>
<feature type="binding site" evidence="4">
    <location>
        <position position="7"/>
    </location>
    <ligand>
        <name>a divalent metal cation</name>
        <dbReference type="ChEBI" id="CHEBI:60240"/>
        <label>1</label>
    </ligand>
</feature>
<dbReference type="InterPro" id="IPR032466">
    <property type="entry name" value="Metal_Hydrolase"/>
</dbReference>
<dbReference type="KEGG" id="pmaw:MACH26_27310"/>
<dbReference type="RefSeq" id="WP_338293193.1">
    <property type="nucleotide sequence ID" value="NZ_AP027272.1"/>
</dbReference>
<feature type="binding site" evidence="4">
    <location>
        <position position="130"/>
    </location>
    <ligand>
        <name>a divalent metal cation</name>
        <dbReference type="ChEBI" id="CHEBI:60240"/>
        <label>2</label>
    </ligand>
</feature>
<dbReference type="NCBIfam" id="TIGR00010">
    <property type="entry name" value="YchF/TatD family DNA exonuclease"/>
    <property type="match status" value="1"/>
</dbReference>
<dbReference type="InterPro" id="IPR015991">
    <property type="entry name" value="TatD/YcfH-like"/>
</dbReference>
<comment type="similarity">
    <text evidence="1">Belongs to the metallo-dependent hydrolases superfamily. TatD-type hydrolase family.</text>
</comment>
<dbReference type="GO" id="GO:0016788">
    <property type="term" value="F:hydrolase activity, acting on ester bonds"/>
    <property type="evidence" value="ECO:0007669"/>
    <property type="project" value="InterPro"/>
</dbReference>
<organism evidence="5 6">
    <name type="scientific">Planctobacterium marinum</name>
    <dbReference type="NCBI Taxonomy" id="1631968"/>
    <lineage>
        <taxon>Bacteria</taxon>
        <taxon>Pseudomonadati</taxon>
        <taxon>Pseudomonadota</taxon>
        <taxon>Gammaproteobacteria</taxon>
        <taxon>Alteromonadales</taxon>
        <taxon>Alteromonadaceae</taxon>
        <taxon>Planctobacterium</taxon>
    </lineage>
</organism>
<dbReference type="Proteomes" id="UP001333710">
    <property type="component" value="Chromosome"/>
</dbReference>
<dbReference type="PROSITE" id="PS01137">
    <property type="entry name" value="TATD_1"/>
    <property type="match status" value="1"/>
</dbReference>
<dbReference type="Gene3D" id="3.20.20.140">
    <property type="entry name" value="Metal-dependent hydrolases"/>
    <property type="match status" value="1"/>
</dbReference>
<evidence type="ECO:0000256" key="3">
    <source>
        <dbReference type="ARBA" id="ARBA00022801"/>
    </source>
</evidence>
<proteinExistence type="inferred from homology"/>
<dbReference type="Pfam" id="PF01026">
    <property type="entry name" value="TatD_DNase"/>
    <property type="match status" value="1"/>
</dbReference>
<keyword evidence="6" id="KW-1185">Reference proteome</keyword>
<dbReference type="EMBL" id="AP027272">
    <property type="protein sequence ID" value="BDX07210.1"/>
    <property type="molecule type" value="Genomic_DNA"/>
</dbReference>
<evidence type="ECO:0000256" key="1">
    <source>
        <dbReference type="ARBA" id="ARBA00009275"/>
    </source>
</evidence>
<evidence type="ECO:0000256" key="4">
    <source>
        <dbReference type="PIRSR" id="PIRSR005902-1"/>
    </source>
</evidence>
<name>A0AA48HYZ9_9ALTE</name>
<keyword evidence="3" id="KW-0378">Hydrolase</keyword>
<dbReference type="GO" id="GO:0005829">
    <property type="term" value="C:cytosol"/>
    <property type="evidence" value="ECO:0007669"/>
    <property type="project" value="TreeGrafter"/>
</dbReference>
<feature type="binding site" evidence="4">
    <location>
        <position position="95"/>
    </location>
    <ligand>
        <name>a divalent metal cation</name>
        <dbReference type="ChEBI" id="CHEBI:60240"/>
        <label>1</label>
    </ligand>
</feature>
<evidence type="ECO:0000256" key="2">
    <source>
        <dbReference type="ARBA" id="ARBA00022723"/>
    </source>
</evidence>
<dbReference type="PANTHER" id="PTHR46124:SF3">
    <property type="entry name" value="HYDROLASE"/>
    <property type="match status" value="1"/>
</dbReference>
<evidence type="ECO:0000313" key="6">
    <source>
        <dbReference type="Proteomes" id="UP001333710"/>
    </source>
</evidence>
<dbReference type="PIRSF" id="PIRSF005902">
    <property type="entry name" value="DNase_TatD"/>
    <property type="match status" value="1"/>
</dbReference>
<dbReference type="GO" id="GO:0004536">
    <property type="term" value="F:DNA nuclease activity"/>
    <property type="evidence" value="ECO:0007669"/>
    <property type="project" value="InterPro"/>
</dbReference>
<dbReference type="SUPFAM" id="SSF51556">
    <property type="entry name" value="Metallo-dependent hydrolases"/>
    <property type="match status" value="1"/>
</dbReference>
<feature type="binding site" evidence="4">
    <location>
        <position position="153"/>
    </location>
    <ligand>
        <name>a divalent metal cation</name>
        <dbReference type="ChEBI" id="CHEBI:60240"/>
        <label>2</label>
    </ligand>
</feature>
<feature type="binding site" evidence="4">
    <location>
        <position position="5"/>
    </location>
    <ligand>
        <name>a divalent metal cation</name>
        <dbReference type="ChEBI" id="CHEBI:60240"/>
        <label>1</label>
    </ligand>
</feature>
<dbReference type="CDD" id="cd01310">
    <property type="entry name" value="TatD_DNAse"/>
    <property type="match status" value="1"/>
</dbReference>
<gene>
    <name evidence="5" type="primary">yjjV</name>
    <name evidence="5" type="ORF">MACH26_27310</name>
</gene>
<dbReference type="InterPro" id="IPR001130">
    <property type="entry name" value="TatD-like"/>
</dbReference>
<dbReference type="AlphaFoldDB" id="A0AA48HYZ9"/>
<feature type="binding site" evidence="4">
    <location>
        <position position="203"/>
    </location>
    <ligand>
        <name>a divalent metal cation</name>
        <dbReference type="ChEBI" id="CHEBI:60240"/>
        <label>1</label>
    </ligand>
</feature>
<dbReference type="InterPro" id="IPR018228">
    <property type="entry name" value="DNase_TatD-rel_CS"/>
</dbReference>
<protein>
    <submittedName>
        <fullName evidence="5">DNAse</fullName>
    </submittedName>
</protein>
<evidence type="ECO:0000313" key="5">
    <source>
        <dbReference type="EMBL" id="BDX07210.1"/>
    </source>
</evidence>
<dbReference type="PANTHER" id="PTHR46124">
    <property type="entry name" value="D-AMINOACYL-TRNA DEACYLASE"/>
    <property type="match status" value="1"/>
</dbReference>
<keyword evidence="2 4" id="KW-0479">Metal-binding</keyword>
<dbReference type="GO" id="GO:0046872">
    <property type="term" value="F:metal ion binding"/>
    <property type="evidence" value="ECO:0007669"/>
    <property type="project" value="UniProtKB-KW"/>
</dbReference>
<dbReference type="FunFam" id="3.20.20.140:FF:000005">
    <property type="entry name" value="TatD family hydrolase"/>
    <property type="match status" value="1"/>
</dbReference>